<evidence type="ECO:0000313" key="2">
    <source>
        <dbReference type="Proteomes" id="UP001379533"/>
    </source>
</evidence>
<sequence length="204" mass="22271">MSIWIRPVENFRACDTDAVAELYEEGHGSFGLGESLAGECCDIDVPRTERDRGTSVQARAPAGRGREDGIVSVARNVGREEARPLIEGDERHEISGRRLTGILQRIGDAESVESRIFDRGGFIGAGTIRVEPRDGCTAHGHITEQRTNDHRSTFQHVHADSTIVNWSTTISGEAAAIDLKLASVVVFANLILPRAPVFLENDIK</sequence>
<gene>
    <name evidence="1" type="ORF">LZC95_04665</name>
</gene>
<protein>
    <submittedName>
        <fullName evidence="1">Uncharacterized protein</fullName>
    </submittedName>
</protein>
<dbReference type="RefSeq" id="WP_394846742.1">
    <property type="nucleotide sequence ID" value="NZ_CP089982.1"/>
</dbReference>
<name>A0ABZ2KEX2_9BACT</name>
<evidence type="ECO:0000313" key="1">
    <source>
        <dbReference type="EMBL" id="WXA96130.1"/>
    </source>
</evidence>
<proteinExistence type="predicted"/>
<organism evidence="1 2">
    <name type="scientific">Pendulispora brunnea</name>
    <dbReference type="NCBI Taxonomy" id="2905690"/>
    <lineage>
        <taxon>Bacteria</taxon>
        <taxon>Pseudomonadati</taxon>
        <taxon>Myxococcota</taxon>
        <taxon>Myxococcia</taxon>
        <taxon>Myxococcales</taxon>
        <taxon>Sorangiineae</taxon>
        <taxon>Pendulisporaceae</taxon>
        <taxon>Pendulispora</taxon>
    </lineage>
</organism>
<dbReference type="Proteomes" id="UP001379533">
    <property type="component" value="Chromosome"/>
</dbReference>
<dbReference type="EMBL" id="CP089982">
    <property type="protein sequence ID" value="WXA96130.1"/>
    <property type="molecule type" value="Genomic_DNA"/>
</dbReference>
<reference evidence="1 2" key="1">
    <citation type="submission" date="2021-12" db="EMBL/GenBank/DDBJ databases">
        <title>Discovery of the Pendulisporaceae a myxobacterial family with distinct sporulation behavior and unique specialized metabolism.</title>
        <authorList>
            <person name="Garcia R."/>
            <person name="Popoff A."/>
            <person name="Bader C.D."/>
            <person name="Loehr J."/>
            <person name="Walesch S."/>
            <person name="Walt C."/>
            <person name="Boldt J."/>
            <person name="Bunk B."/>
            <person name="Haeckl F.J.F.P.J."/>
            <person name="Gunesch A.P."/>
            <person name="Birkelbach J."/>
            <person name="Nuebel U."/>
            <person name="Pietschmann T."/>
            <person name="Bach T."/>
            <person name="Mueller R."/>
        </authorList>
    </citation>
    <scope>NUCLEOTIDE SEQUENCE [LARGE SCALE GENOMIC DNA]</scope>
    <source>
        <strain evidence="1 2">MSr12523</strain>
    </source>
</reference>
<keyword evidence="2" id="KW-1185">Reference proteome</keyword>
<accession>A0ABZ2KEX2</accession>